<feature type="compositionally biased region" description="Acidic residues" evidence="1">
    <location>
        <begin position="49"/>
        <end position="60"/>
    </location>
</feature>
<proteinExistence type="predicted"/>
<feature type="compositionally biased region" description="Basic and acidic residues" evidence="1">
    <location>
        <begin position="70"/>
        <end position="79"/>
    </location>
</feature>
<evidence type="ECO:0000256" key="1">
    <source>
        <dbReference type="SAM" id="MobiDB-lite"/>
    </source>
</evidence>
<name>W2RHJ4_PHYN3</name>
<dbReference type="STRING" id="761204.W2RHJ4"/>
<evidence type="ECO:0000313" key="2">
    <source>
        <dbReference type="EMBL" id="ETN24883.1"/>
    </source>
</evidence>
<reference evidence="3" key="1">
    <citation type="submission" date="2011-12" db="EMBL/GenBank/DDBJ databases">
        <authorList>
            <consortium name="The Broad Institute Genome Sequencing Platform"/>
            <person name="Russ C."/>
            <person name="Tyler B."/>
            <person name="Panabieres F."/>
            <person name="Shan W."/>
            <person name="Tripathy S."/>
            <person name="Grunwald N."/>
            <person name="Machado M."/>
            <person name="Young S.K."/>
            <person name="Zeng Q."/>
            <person name="Gargeya S."/>
            <person name="Fitzgerald M."/>
            <person name="Haas B."/>
            <person name="Abouelleil A."/>
            <person name="Alvarado L."/>
            <person name="Arachchi H.M."/>
            <person name="Berlin A."/>
            <person name="Chapman S.B."/>
            <person name="Gearin G."/>
            <person name="Goldberg J."/>
            <person name="Griggs A."/>
            <person name="Gujja S."/>
            <person name="Hansen M."/>
            <person name="Heiman D."/>
            <person name="Howarth C."/>
            <person name="Larimer J."/>
            <person name="Lui A."/>
            <person name="MacDonald P.J.P."/>
            <person name="McCowen C."/>
            <person name="Montmayeur A."/>
            <person name="Murphy C."/>
            <person name="Neiman D."/>
            <person name="Pearson M."/>
            <person name="Priest M."/>
            <person name="Roberts A."/>
            <person name="Saif S."/>
            <person name="Shea T."/>
            <person name="Sisk P."/>
            <person name="Stolte C."/>
            <person name="Sykes S."/>
            <person name="Wortman J."/>
            <person name="Nusbaum C."/>
            <person name="Birren B."/>
        </authorList>
    </citation>
    <scope>NUCLEOTIDE SEQUENCE [LARGE SCALE GENOMIC DNA]</scope>
    <source>
        <strain evidence="3">INRA-310</strain>
    </source>
</reference>
<dbReference type="VEuPathDB" id="FungiDB:PPTG_20838"/>
<dbReference type="EMBL" id="KI669561">
    <property type="protein sequence ID" value="ETN24883.1"/>
    <property type="molecule type" value="Genomic_DNA"/>
</dbReference>
<dbReference type="AlphaFoldDB" id="W2RHJ4"/>
<dbReference type="Proteomes" id="UP000018817">
    <property type="component" value="Unassembled WGS sequence"/>
</dbReference>
<feature type="region of interest" description="Disordered" evidence="1">
    <location>
        <begin position="19"/>
        <end position="82"/>
    </location>
</feature>
<sequence>MYYQDGRRRVPTNVRLGETIFDEPVSVSSQQAKGTRSEEYSTLLPDQLSDSDESDGDEDSVPLPVSVDVPQERKRERSPATEVDADLISLKQLRTSYTVTRRCYGVLTISLLYGNQTSRLLAAVPSSRTEVRALVRPNINHHFPSA</sequence>
<dbReference type="RefSeq" id="XP_008891285.1">
    <property type="nucleotide sequence ID" value="XM_008893037.1"/>
</dbReference>
<dbReference type="GeneID" id="20189437"/>
<accession>W2RHJ4</accession>
<organism evidence="2 3">
    <name type="scientific">Phytophthora nicotianae (strain INRA-310)</name>
    <name type="common">Phytophthora parasitica</name>
    <dbReference type="NCBI Taxonomy" id="761204"/>
    <lineage>
        <taxon>Eukaryota</taxon>
        <taxon>Sar</taxon>
        <taxon>Stramenopiles</taxon>
        <taxon>Oomycota</taxon>
        <taxon>Peronosporomycetes</taxon>
        <taxon>Peronosporales</taxon>
        <taxon>Peronosporaceae</taxon>
        <taxon>Phytophthora</taxon>
    </lineage>
</organism>
<protein>
    <submittedName>
        <fullName evidence="2">Uncharacterized protein</fullName>
    </submittedName>
</protein>
<reference evidence="2 3" key="2">
    <citation type="submission" date="2013-11" db="EMBL/GenBank/DDBJ databases">
        <title>The Genome Sequence of Phytophthora parasitica INRA-310.</title>
        <authorList>
            <consortium name="The Broad Institute Genomics Platform"/>
            <person name="Russ C."/>
            <person name="Tyler B."/>
            <person name="Panabieres F."/>
            <person name="Shan W."/>
            <person name="Tripathy S."/>
            <person name="Grunwald N."/>
            <person name="Machado M."/>
            <person name="Johnson C.S."/>
            <person name="Arredondo F."/>
            <person name="Hong C."/>
            <person name="Coffey M."/>
            <person name="Young S.K."/>
            <person name="Zeng Q."/>
            <person name="Gargeya S."/>
            <person name="Fitzgerald M."/>
            <person name="Abouelleil A."/>
            <person name="Alvarado L."/>
            <person name="Chapman S.B."/>
            <person name="Gainer-Dewar J."/>
            <person name="Goldberg J."/>
            <person name="Griggs A."/>
            <person name="Gujja S."/>
            <person name="Hansen M."/>
            <person name="Howarth C."/>
            <person name="Imamovic A."/>
            <person name="Ireland A."/>
            <person name="Larimer J."/>
            <person name="McCowan C."/>
            <person name="Murphy C."/>
            <person name="Pearson M."/>
            <person name="Poon T.W."/>
            <person name="Priest M."/>
            <person name="Roberts A."/>
            <person name="Saif S."/>
            <person name="Shea T."/>
            <person name="Sykes S."/>
            <person name="Wortman J."/>
            <person name="Nusbaum C."/>
            <person name="Birren B."/>
        </authorList>
    </citation>
    <scope>NUCLEOTIDE SEQUENCE [LARGE SCALE GENOMIC DNA]</scope>
    <source>
        <strain evidence="2 3">INRA-310</strain>
    </source>
</reference>
<evidence type="ECO:0000313" key="3">
    <source>
        <dbReference type="Proteomes" id="UP000018817"/>
    </source>
</evidence>
<gene>
    <name evidence="2" type="ORF">PPTG_20838</name>
</gene>